<accession>A0A6A5XUU8</accession>
<evidence type="ECO:0000313" key="2">
    <source>
        <dbReference type="EMBL" id="KAF2017088.1"/>
    </source>
</evidence>
<sequence length="139" mass="15806">MASPKPSSKQKTLAKFGFSRETRASPPPSNSFSSSNSSPGVYGTGSRKRQRRVTESPDTEEQDTLMRDIFKLRMDRLKKKIAGLEAEVKRSEEARTLLEMENAELNERYERMKKVLEEHGIDEDEYVDGGENEAMDEGE</sequence>
<evidence type="ECO:0000256" key="1">
    <source>
        <dbReference type="SAM" id="MobiDB-lite"/>
    </source>
</evidence>
<dbReference type="AlphaFoldDB" id="A0A6A5XUU8"/>
<feature type="compositionally biased region" description="Low complexity" evidence="1">
    <location>
        <begin position="30"/>
        <end position="39"/>
    </location>
</feature>
<feature type="region of interest" description="Disordered" evidence="1">
    <location>
        <begin position="119"/>
        <end position="139"/>
    </location>
</feature>
<protein>
    <submittedName>
        <fullName evidence="2">Uncharacterized protein</fullName>
    </submittedName>
</protein>
<reference evidence="2" key="1">
    <citation type="journal article" date="2020" name="Stud. Mycol.">
        <title>101 Dothideomycetes genomes: a test case for predicting lifestyles and emergence of pathogens.</title>
        <authorList>
            <person name="Haridas S."/>
            <person name="Albert R."/>
            <person name="Binder M."/>
            <person name="Bloem J."/>
            <person name="Labutti K."/>
            <person name="Salamov A."/>
            <person name="Andreopoulos B."/>
            <person name="Baker S."/>
            <person name="Barry K."/>
            <person name="Bills G."/>
            <person name="Bluhm B."/>
            <person name="Cannon C."/>
            <person name="Castanera R."/>
            <person name="Culley D."/>
            <person name="Daum C."/>
            <person name="Ezra D."/>
            <person name="Gonzalez J."/>
            <person name="Henrissat B."/>
            <person name="Kuo A."/>
            <person name="Liang C."/>
            <person name="Lipzen A."/>
            <person name="Lutzoni F."/>
            <person name="Magnuson J."/>
            <person name="Mondo S."/>
            <person name="Nolan M."/>
            <person name="Ohm R."/>
            <person name="Pangilinan J."/>
            <person name="Park H.-J."/>
            <person name="Ramirez L."/>
            <person name="Alfaro M."/>
            <person name="Sun H."/>
            <person name="Tritt A."/>
            <person name="Yoshinaga Y."/>
            <person name="Zwiers L.-H."/>
            <person name="Turgeon B."/>
            <person name="Goodwin S."/>
            <person name="Spatafora J."/>
            <person name="Crous P."/>
            <person name="Grigoriev I."/>
        </authorList>
    </citation>
    <scope>NUCLEOTIDE SEQUENCE</scope>
    <source>
        <strain evidence="2">CBS 175.79</strain>
    </source>
</reference>
<keyword evidence="3" id="KW-1185">Reference proteome</keyword>
<proteinExistence type="predicted"/>
<dbReference type="Proteomes" id="UP000799778">
    <property type="component" value="Unassembled WGS sequence"/>
</dbReference>
<evidence type="ECO:0000313" key="3">
    <source>
        <dbReference type="Proteomes" id="UP000799778"/>
    </source>
</evidence>
<organism evidence="2 3">
    <name type="scientific">Aaosphaeria arxii CBS 175.79</name>
    <dbReference type="NCBI Taxonomy" id="1450172"/>
    <lineage>
        <taxon>Eukaryota</taxon>
        <taxon>Fungi</taxon>
        <taxon>Dikarya</taxon>
        <taxon>Ascomycota</taxon>
        <taxon>Pezizomycotina</taxon>
        <taxon>Dothideomycetes</taxon>
        <taxon>Pleosporomycetidae</taxon>
        <taxon>Pleosporales</taxon>
        <taxon>Pleosporales incertae sedis</taxon>
        <taxon>Aaosphaeria</taxon>
    </lineage>
</organism>
<feature type="compositionally biased region" description="Polar residues" evidence="1">
    <location>
        <begin position="1"/>
        <end position="11"/>
    </location>
</feature>
<dbReference type="EMBL" id="ML978068">
    <property type="protein sequence ID" value="KAF2017088.1"/>
    <property type="molecule type" value="Genomic_DNA"/>
</dbReference>
<dbReference type="GeneID" id="54288313"/>
<feature type="region of interest" description="Disordered" evidence="1">
    <location>
        <begin position="1"/>
        <end position="62"/>
    </location>
</feature>
<gene>
    <name evidence="2" type="ORF">BU24DRAFT_448841</name>
</gene>
<feature type="compositionally biased region" description="Acidic residues" evidence="1">
    <location>
        <begin position="120"/>
        <end position="139"/>
    </location>
</feature>
<name>A0A6A5XUU8_9PLEO</name>
<dbReference type="RefSeq" id="XP_033385427.1">
    <property type="nucleotide sequence ID" value="XM_033530916.1"/>
</dbReference>